<gene>
    <name evidence="8" type="primary">MLO</name>
    <name evidence="11" type="ORF">ORAREDHAP_LOCUS10386</name>
</gene>
<accession>A0A6J5WFN5</accession>
<comment type="similarity">
    <text evidence="2 8">Belongs to the MLO family.</text>
</comment>
<evidence type="ECO:0000256" key="1">
    <source>
        <dbReference type="ARBA" id="ARBA00004141"/>
    </source>
</evidence>
<feature type="transmembrane region" description="Helical" evidence="10">
    <location>
        <begin position="316"/>
        <end position="335"/>
    </location>
</feature>
<keyword evidence="6 8" id="KW-0472">Membrane</keyword>
<keyword evidence="5 8" id="KW-1133">Transmembrane helix</keyword>
<keyword evidence="7 8" id="KW-0568">Pathogenesis-related protein</keyword>
<feature type="transmembrane region" description="Helical" evidence="10">
    <location>
        <begin position="397"/>
        <end position="421"/>
    </location>
</feature>
<feature type="region of interest" description="Disordered" evidence="9">
    <location>
        <begin position="512"/>
        <end position="531"/>
    </location>
</feature>
<evidence type="ECO:0000256" key="10">
    <source>
        <dbReference type="SAM" id="Phobius"/>
    </source>
</evidence>
<dbReference type="PANTHER" id="PTHR31942:SF54">
    <property type="entry name" value="MLO-LIKE PROTEIN 13"/>
    <property type="match status" value="1"/>
</dbReference>
<comment type="subcellular location">
    <subcellularLocation>
        <location evidence="1 8">Membrane</location>
        <topology evidence="1 8">Multi-pass membrane protein</topology>
    </subcellularLocation>
</comment>
<name>A0A6J5WFN5_PRUAR</name>
<evidence type="ECO:0000256" key="5">
    <source>
        <dbReference type="ARBA" id="ARBA00022989"/>
    </source>
</evidence>
<evidence type="ECO:0000256" key="6">
    <source>
        <dbReference type="ARBA" id="ARBA00023136"/>
    </source>
</evidence>
<dbReference type="GO" id="GO:0006952">
    <property type="term" value="P:defense response"/>
    <property type="evidence" value="ECO:0007669"/>
    <property type="project" value="UniProtKB-KW"/>
</dbReference>
<keyword evidence="3 8" id="KW-0812">Transmembrane</keyword>
<evidence type="ECO:0000313" key="11">
    <source>
        <dbReference type="EMBL" id="CAB4298174.1"/>
    </source>
</evidence>
<evidence type="ECO:0000256" key="3">
    <source>
        <dbReference type="ARBA" id="ARBA00022692"/>
    </source>
</evidence>
<comment type="function">
    <text evidence="8">May be involved in modulation of pathogen defense and leaf cell death.</text>
</comment>
<organism evidence="11 12">
    <name type="scientific">Prunus armeniaca</name>
    <name type="common">Apricot</name>
    <name type="synonym">Armeniaca vulgaris</name>
    <dbReference type="NCBI Taxonomy" id="36596"/>
    <lineage>
        <taxon>Eukaryota</taxon>
        <taxon>Viridiplantae</taxon>
        <taxon>Streptophyta</taxon>
        <taxon>Embryophyta</taxon>
        <taxon>Tracheophyta</taxon>
        <taxon>Spermatophyta</taxon>
        <taxon>Magnoliopsida</taxon>
        <taxon>eudicotyledons</taxon>
        <taxon>Gunneridae</taxon>
        <taxon>Pentapetalae</taxon>
        <taxon>rosids</taxon>
        <taxon>fabids</taxon>
        <taxon>Rosales</taxon>
        <taxon>Rosaceae</taxon>
        <taxon>Amygdaloideae</taxon>
        <taxon>Amygdaleae</taxon>
        <taxon>Prunus</taxon>
    </lineage>
</organism>
<feature type="transmembrane region" description="Helical" evidence="10">
    <location>
        <begin position="107"/>
        <end position="133"/>
    </location>
</feature>
<feature type="compositionally biased region" description="Polar residues" evidence="9">
    <location>
        <begin position="521"/>
        <end position="531"/>
    </location>
</feature>
<dbReference type="Pfam" id="PF03094">
    <property type="entry name" value="Mlo"/>
    <property type="match status" value="1"/>
</dbReference>
<keyword evidence="8" id="KW-0112">Calmodulin-binding</keyword>
<evidence type="ECO:0000256" key="7">
    <source>
        <dbReference type="ARBA" id="ARBA00023265"/>
    </source>
</evidence>
<evidence type="ECO:0000256" key="9">
    <source>
        <dbReference type="SAM" id="MobiDB-lite"/>
    </source>
</evidence>
<dbReference type="Proteomes" id="UP000507245">
    <property type="component" value="Unassembled WGS sequence"/>
</dbReference>
<dbReference type="EMBL" id="CAEKKB010000001">
    <property type="protein sequence ID" value="CAB4298174.1"/>
    <property type="molecule type" value="Genomic_DNA"/>
</dbReference>
<dbReference type="PANTHER" id="PTHR31942">
    <property type="entry name" value="MLO-LIKE PROTEIN 1"/>
    <property type="match status" value="1"/>
</dbReference>
<proteinExistence type="inferred from homology"/>
<evidence type="ECO:0000256" key="2">
    <source>
        <dbReference type="ARBA" id="ARBA00006574"/>
    </source>
</evidence>
<comment type="domain">
    <text evidence="8">The C-terminus contains a calmodulin-binding domain, which binds calmodulin in a calcium-dependent fashion.</text>
</comment>
<sequence>MALALRTFTVEGGNSEATAVMSCPPTLGQQATFLVLWRVMCQMNQDMAEELNSSLEYTSTWVVAVVCFVIVLLSLCAERALHKLGKYLKHEKQDALFEALQKLKEELMLLGFISLLLTVFQGSISHICIPSYLASHMLPCKRETSEGNNHEHYSLNPSLNNRRRLLSAETNSDHCLKKGKVPLLSLEALHHLHIFIFVLAVVHVIFCVTTMVLGGARIRQWKHWEDSVRRGADPTSRKRVRAHHHEFLKTRGVGYWRKAAVIGWVTSFFKQFYGSVTKSDYIALRQGFIKEHCPGNPDFDFHTYMMRTLEIDFRKIVGISWYLWLFVVLFLLLNVEGWHTYFWLAFLPLILLLLVGSKLEHIITTLAQEVTEGTTQVDQEARVKPSDEHFWFNNPRIVLILIHFILFQNSFEIAYFFWIWLHCFAEHVWNSFMHYGEVGLHHTKTYYGCDCSSALQLQHPTVVCYRHPDIRSQHDKTDGDGSVSERTEMHKMVNIELSQIVDITQQETVATQETVPHVQPPFSSSQAQLSS</sequence>
<reference evidence="12" key="1">
    <citation type="journal article" date="2020" name="Genome Biol.">
        <title>Gamete binning: chromosome-level and haplotype-resolved genome assembly enabled by high-throughput single-cell sequencing of gamete genomes.</title>
        <authorList>
            <person name="Campoy J.A."/>
            <person name="Sun H."/>
            <person name="Goel M."/>
            <person name="Jiao W.-B."/>
            <person name="Folz-Donahue K."/>
            <person name="Wang N."/>
            <person name="Rubio M."/>
            <person name="Liu C."/>
            <person name="Kukat C."/>
            <person name="Ruiz D."/>
            <person name="Huettel B."/>
            <person name="Schneeberger K."/>
        </authorList>
    </citation>
    <scope>NUCLEOTIDE SEQUENCE [LARGE SCALE GENOMIC DNA]</scope>
    <source>
        <strain evidence="12">cv. Rojo Pasion</strain>
    </source>
</reference>
<dbReference type="AlphaFoldDB" id="A0A6J5WFN5"/>
<protein>
    <recommendedName>
        <fullName evidence="8">MLO-like protein</fullName>
    </recommendedName>
</protein>
<feature type="transmembrane region" description="Helical" evidence="10">
    <location>
        <begin position="341"/>
        <end position="359"/>
    </location>
</feature>
<evidence type="ECO:0000256" key="8">
    <source>
        <dbReference type="RuleBase" id="RU280816"/>
    </source>
</evidence>
<feature type="transmembrane region" description="Helical" evidence="10">
    <location>
        <begin position="192"/>
        <end position="213"/>
    </location>
</feature>
<keyword evidence="4 8" id="KW-0611">Plant defense</keyword>
<dbReference type="GO" id="GO:0016020">
    <property type="term" value="C:membrane"/>
    <property type="evidence" value="ECO:0007669"/>
    <property type="project" value="UniProtKB-SubCell"/>
</dbReference>
<keyword evidence="12" id="KW-1185">Reference proteome</keyword>
<dbReference type="InterPro" id="IPR004326">
    <property type="entry name" value="Mlo"/>
</dbReference>
<evidence type="ECO:0000313" key="12">
    <source>
        <dbReference type="Proteomes" id="UP000507245"/>
    </source>
</evidence>
<dbReference type="GO" id="GO:0005516">
    <property type="term" value="F:calmodulin binding"/>
    <property type="evidence" value="ECO:0007669"/>
    <property type="project" value="UniProtKB-KW"/>
</dbReference>
<dbReference type="OrthoDB" id="1388414at2759"/>
<evidence type="ECO:0000256" key="4">
    <source>
        <dbReference type="ARBA" id="ARBA00022821"/>
    </source>
</evidence>
<feature type="transmembrane region" description="Helical" evidence="10">
    <location>
        <begin position="61"/>
        <end position="81"/>
    </location>
</feature>